<dbReference type="InterPro" id="IPR045010">
    <property type="entry name" value="MDR_fam"/>
</dbReference>
<dbReference type="HOGENOM" id="CLU_026673_29_2_1"/>
<dbReference type="GO" id="GO:0016628">
    <property type="term" value="F:oxidoreductase activity, acting on the CH-CH group of donors, NAD or NADP as acceptor"/>
    <property type="evidence" value="ECO:0007669"/>
    <property type="project" value="InterPro"/>
</dbReference>
<dbReference type="Pfam" id="PF00107">
    <property type="entry name" value="ADH_zinc_N"/>
    <property type="match status" value="1"/>
</dbReference>
<dbReference type="InterPro" id="IPR036291">
    <property type="entry name" value="NAD(P)-bd_dom_sf"/>
</dbReference>
<dbReference type="EMBL" id="AOGT01000132">
    <property type="protein sequence ID" value="EMG50751.1"/>
    <property type="molecule type" value="Genomic_DNA"/>
</dbReference>
<evidence type="ECO:0000313" key="5">
    <source>
        <dbReference type="Proteomes" id="UP000011777"/>
    </source>
</evidence>
<comment type="caution">
    <text evidence="4">The sequence shown here is derived from an EMBL/GenBank/DDBJ whole genome shotgun (WGS) entry which is preliminary data.</text>
</comment>
<dbReference type="SUPFAM" id="SSF50129">
    <property type="entry name" value="GroES-like"/>
    <property type="match status" value="1"/>
</dbReference>
<feature type="domain" description="Oxidoreductase N-terminal" evidence="3">
    <location>
        <begin position="9"/>
        <end position="123"/>
    </location>
</feature>
<evidence type="ECO:0000259" key="2">
    <source>
        <dbReference type="Pfam" id="PF00107"/>
    </source>
</evidence>
<dbReference type="InterPro" id="IPR041694">
    <property type="entry name" value="ADH_N_2"/>
</dbReference>
<dbReference type="STRING" id="1245528.M3IVT4"/>
<accession>M3IVT4</accession>
<sequence>MSLPSVATQVVLKKSPTGFINPAFNQPDSTFAIKHVSFPKELQKGQLVLKDLYLSNDPTQRSWIRSKDHKIRYYSKRVDEGNAMESYGLGKIVQANSDRYKVGQIIYARIQWGDYSIIEETDVYETIDTSLGFPLEYFLSVLGMTSLTAFFGLTEAGGLKKYLNSPKNTGPIVSVSAASGAVGSIVVEIAKNLLGASKVIGIAGSDEKCKWVESLGADLCVNYKDPDYQEKITAYLGDKEIDTYFDNVGGEILSYMLTKIRKFGHVVACGSISGYNNPEAALVANWGQITGQSIRVQGFIVYDYKDQFPDAYRILTEAVKSGKISTKDAYHVEKLHGHDLIQRLEGIPVIWNQLYQGNKPAGKLITQIAPDA</sequence>
<evidence type="ECO:0000259" key="3">
    <source>
        <dbReference type="Pfam" id="PF16884"/>
    </source>
</evidence>
<dbReference type="FunFam" id="3.40.50.720:FF:000121">
    <property type="entry name" value="Prostaglandin reductase 2"/>
    <property type="match status" value="1"/>
</dbReference>
<dbReference type="Pfam" id="PF16884">
    <property type="entry name" value="ADH_N_2"/>
    <property type="match status" value="1"/>
</dbReference>
<dbReference type="PANTHER" id="PTHR43205:SF19">
    <property type="entry name" value="ENOYL REDUCTASE (ER) DOMAIN-CONTAINING PROTEIN"/>
    <property type="match status" value="1"/>
</dbReference>
<dbReference type="PANTHER" id="PTHR43205">
    <property type="entry name" value="PROSTAGLANDIN REDUCTASE"/>
    <property type="match status" value="1"/>
</dbReference>
<dbReference type="Gene3D" id="3.40.50.720">
    <property type="entry name" value="NAD(P)-binding Rossmann-like Domain"/>
    <property type="match status" value="1"/>
</dbReference>
<gene>
    <name evidence="4" type="ORF">G210_1238</name>
</gene>
<dbReference type="Gene3D" id="3.90.180.10">
    <property type="entry name" value="Medium-chain alcohol dehydrogenases, catalytic domain"/>
    <property type="match status" value="1"/>
</dbReference>
<dbReference type="InterPro" id="IPR013149">
    <property type="entry name" value="ADH-like_C"/>
</dbReference>
<evidence type="ECO:0000256" key="1">
    <source>
        <dbReference type="ARBA" id="ARBA00023002"/>
    </source>
</evidence>
<dbReference type="AlphaFoldDB" id="M3IVT4"/>
<reference evidence="4 5" key="1">
    <citation type="submission" date="2013-02" db="EMBL/GenBank/DDBJ databases">
        <title>Genome sequence of Candida maltosa Xu316, a potential industrial strain for xylitol and ethanol production.</title>
        <authorList>
            <person name="Yu J."/>
            <person name="Wang Q."/>
            <person name="Geng X."/>
            <person name="Bao W."/>
            <person name="He P."/>
            <person name="Cai J."/>
        </authorList>
    </citation>
    <scope>NUCLEOTIDE SEQUENCE [LARGE SCALE GENOMIC DNA]</scope>
    <source>
        <strain evidence="5">Xu316</strain>
    </source>
</reference>
<feature type="domain" description="Alcohol dehydrogenase-like C-terminal" evidence="2">
    <location>
        <begin position="181"/>
        <end position="315"/>
    </location>
</feature>
<dbReference type="eggNOG" id="KOG1196">
    <property type="taxonomic scope" value="Eukaryota"/>
</dbReference>
<keyword evidence="5" id="KW-1185">Reference proteome</keyword>
<dbReference type="OMA" id="YIRDGTI"/>
<evidence type="ECO:0000313" key="4">
    <source>
        <dbReference type="EMBL" id="EMG50751.1"/>
    </source>
</evidence>
<name>M3IVT4_CANMX</name>
<organism evidence="4 5">
    <name type="scientific">Candida maltosa (strain Xu316)</name>
    <name type="common">Yeast</name>
    <dbReference type="NCBI Taxonomy" id="1245528"/>
    <lineage>
        <taxon>Eukaryota</taxon>
        <taxon>Fungi</taxon>
        <taxon>Dikarya</taxon>
        <taxon>Ascomycota</taxon>
        <taxon>Saccharomycotina</taxon>
        <taxon>Pichiomycetes</taxon>
        <taxon>Debaryomycetaceae</taxon>
        <taxon>Candida/Lodderomyces clade</taxon>
        <taxon>Candida</taxon>
    </lineage>
</organism>
<dbReference type="InterPro" id="IPR011032">
    <property type="entry name" value="GroES-like_sf"/>
</dbReference>
<dbReference type="OrthoDB" id="809632at2759"/>
<protein>
    <submittedName>
        <fullName evidence="4">Zinc-binding alcohol dehydrogenase, putative (Oxidoreductase, putative)</fullName>
    </submittedName>
</protein>
<dbReference type="CDD" id="cd05288">
    <property type="entry name" value="PGDH"/>
    <property type="match status" value="1"/>
</dbReference>
<dbReference type="Proteomes" id="UP000011777">
    <property type="component" value="Unassembled WGS sequence"/>
</dbReference>
<dbReference type="SUPFAM" id="SSF51735">
    <property type="entry name" value="NAD(P)-binding Rossmann-fold domains"/>
    <property type="match status" value="1"/>
</dbReference>
<proteinExistence type="predicted"/>
<keyword evidence="1" id="KW-0560">Oxidoreductase</keyword>